<name>A0ABP8P1U8_9MICO</name>
<dbReference type="RefSeq" id="WP_345183151.1">
    <property type="nucleotide sequence ID" value="NZ_BAABGP010000003.1"/>
</dbReference>
<dbReference type="InterPro" id="IPR008613">
    <property type="entry name" value="Excalibur_Ca-bd_domain"/>
</dbReference>
<dbReference type="InterPro" id="IPR011089">
    <property type="entry name" value="GmrSD_C"/>
</dbReference>
<keyword evidence="5" id="KW-1185">Reference proteome</keyword>
<keyword evidence="2" id="KW-1133">Transmembrane helix</keyword>
<dbReference type="Pfam" id="PF05901">
    <property type="entry name" value="Excalibur"/>
    <property type="match status" value="1"/>
</dbReference>
<dbReference type="Pfam" id="PF10708">
    <property type="entry name" value="DUF2510"/>
    <property type="match status" value="1"/>
</dbReference>
<comment type="caution">
    <text evidence="4">The sequence shown here is derived from an EMBL/GenBank/DDBJ whole genome shotgun (WGS) entry which is preliminary data.</text>
</comment>
<dbReference type="InterPro" id="IPR018929">
    <property type="entry name" value="DUF2510"/>
</dbReference>
<feature type="transmembrane region" description="Helical" evidence="2">
    <location>
        <begin position="60"/>
        <end position="90"/>
    </location>
</feature>
<dbReference type="SMART" id="SM00894">
    <property type="entry name" value="Excalibur"/>
    <property type="match status" value="1"/>
</dbReference>
<feature type="transmembrane region" description="Helical" evidence="2">
    <location>
        <begin position="111"/>
        <end position="134"/>
    </location>
</feature>
<keyword evidence="2" id="KW-0812">Transmembrane</keyword>
<dbReference type="PANTHER" id="PTHR24094">
    <property type="entry name" value="SECRETED PROTEIN"/>
    <property type="match status" value="1"/>
</dbReference>
<evidence type="ECO:0000256" key="1">
    <source>
        <dbReference type="SAM" id="MobiDB-lite"/>
    </source>
</evidence>
<gene>
    <name evidence="4" type="ORF">GCM10023171_00480</name>
</gene>
<feature type="domain" description="Excalibur calcium-binding" evidence="3">
    <location>
        <begin position="433"/>
        <end position="469"/>
    </location>
</feature>
<evidence type="ECO:0000313" key="4">
    <source>
        <dbReference type="EMBL" id="GAA4477594.1"/>
    </source>
</evidence>
<accession>A0ABP8P1U8</accession>
<organism evidence="4 5">
    <name type="scientific">Microbacterium panaciterrae</name>
    <dbReference type="NCBI Taxonomy" id="985759"/>
    <lineage>
        <taxon>Bacteria</taxon>
        <taxon>Bacillati</taxon>
        <taxon>Actinomycetota</taxon>
        <taxon>Actinomycetes</taxon>
        <taxon>Micrococcales</taxon>
        <taxon>Microbacteriaceae</taxon>
        <taxon>Microbacterium</taxon>
    </lineage>
</organism>
<keyword evidence="2" id="KW-0472">Membrane</keyword>
<reference evidence="5" key="1">
    <citation type="journal article" date="2019" name="Int. J. Syst. Evol. Microbiol.">
        <title>The Global Catalogue of Microorganisms (GCM) 10K type strain sequencing project: providing services to taxonomists for standard genome sequencing and annotation.</title>
        <authorList>
            <consortium name="The Broad Institute Genomics Platform"/>
            <consortium name="The Broad Institute Genome Sequencing Center for Infectious Disease"/>
            <person name="Wu L."/>
            <person name="Ma J."/>
        </authorList>
    </citation>
    <scope>NUCLEOTIDE SEQUENCE [LARGE SCALE GENOMIC DNA]</scope>
    <source>
        <strain evidence="5">JCM 17839</strain>
    </source>
</reference>
<evidence type="ECO:0000313" key="5">
    <source>
        <dbReference type="Proteomes" id="UP001500731"/>
    </source>
</evidence>
<dbReference type="Proteomes" id="UP001500731">
    <property type="component" value="Unassembled WGS sequence"/>
</dbReference>
<sequence length="469" mass="48532">MTNAPAGWYADPDDARMLRWWDGAAWTDVRQAMPAEAAPVPRAAEVTSESARAGWRRLPVWAWALIGLLALGIGILLSPLFAVLALVVLITGIVALTKRTRTWLGFRSPRGAAVATSIAAVIFLVTGSISAAAYGHRPAAPVASRTSPAPVVALPTATPTATSSPEDALGPIAFHGVSSAAHDTSATAGRSAQEVLATLQVKGVAAKTGYSRDQFGQRWLDVDRNGCDTRNDVLGAQLSGVLRRGTCTVLSGTLADPYTGKVIDFVRGPGTSDLVQIDHVVALSNAWQTGAQSLTADQRTTLANDPLNLQAVTAEANVQKGDGDAATWLPRNKSYRCTYVARQVAVKAAYGLWVTQAEHDAIARILDDCPGESSATSVFAVPAPTPTVAPPVVVPVPAAPAPVPAAPAPLVQAPEPAPAPEAPVPAAPPASSYYANCSEARAAGAAPIYAGQPGYSRKLDRDGDGVACE</sequence>
<evidence type="ECO:0000256" key="2">
    <source>
        <dbReference type="SAM" id="Phobius"/>
    </source>
</evidence>
<feature type="compositionally biased region" description="Basic and acidic residues" evidence="1">
    <location>
        <begin position="457"/>
        <end position="469"/>
    </location>
</feature>
<protein>
    <recommendedName>
        <fullName evidence="3">Excalibur calcium-binding domain-containing protein</fullName>
    </recommendedName>
</protein>
<evidence type="ECO:0000259" key="3">
    <source>
        <dbReference type="SMART" id="SM00894"/>
    </source>
</evidence>
<feature type="region of interest" description="Disordered" evidence="1">
    <location>
        <begin position="450"/>
        <end position="469"/>
    </location>
</feature>
<dbReference type="PANTHER" id="PTHR24094:SF15">
    <property type="entry name" value="AMP-DEPENDENT SYNTHETASE_LIGASE DOMAIN-CONTAINING PROTEIN-RELATED"/>
    <property type="match status" value="1"/>
</dbReference>
<dbReference type="Pfam" id="PF07510">
    <property type="entry name" value="GmrSD_C"/>
    <property type="match status" value="1"/>
</dbReference>
<proteinExistence type="predicted"/>
<dbReference type="EMBL" id="BAABGP010000003">
    <property type="protein sequence ID" value="GAA4477594.1"/>
    <property type="molecule type" value="Genomic_DNA"/>
</dbReference>